<proteinExistence type="predicted"/>
<evidence type="ECO:0000313" key="2">
    <source>
        <dbReference type="Proteomes" id="UP001255696"/>
    </source>
</evidence>
<sequence length="107" mass="12529">MDYNFFDYVDNETIHIKDFVIATSLIRKSDTWASENKIYQICGVVNECNEIFLMFDDLDELIEASREIYARKSEVLCDNIFITVINVEMVANSVDEFLEKIKQAEEI</sequence>
<gene>
    <name evidence="1" type="ORF">P7H47_09165</name>
</gene>
<accession>A0AAW8TQC1</accession>
<comment type="caution">
    <text evidence="1">The sequence shown here is derived from an EMBL/GenBank/DDBJ whole genome shotgun (WGS) entry which is preliminary data.</text>
</comment>
<protein>
    <submittedName>
        <fullName evidence="1">Uncharacterized protein</fullName>
    </submittedName>
</protein>
<dbReference type="RefSeq" id="WP_311898154.1">
    <property type="nucleotide sequence ID" value="NZ_JARQBI010000024.1"/>
</dbReference>
<organism evidence="1 2">
    <name type="scientific">Enterococcus cecorum</name>
    <dbReference type="NCBI Taxonomy" id="44008"/>
    <lineage>
        <taxon>Bacteria</taxon>
        <taxon>Bacillati</taxon>
        <taxon>Bacillota</taxon>
        <taxon>Bacilli</taxon>
        <taxon>Lactobacillales</taxon>
        <taxon>Enterococcaceae</taxon>
        <taxon>Enterococcus</taxon>
    </lineage>
</organism>
<evidence type="ECO:0000313" key="1">
    <source>
        <dbReference type="EMBL" id="MDT2797405.1"/>
    </source>
</evidence>
<name>A0AAW8TQC1_9ENTE</name>
<reference evidence="1" key="1">
    <citation type="submission" date="2023-03" db="EMBL/GenBank/DDBJ databases">
        <authorList>
            <person name="Shen W."/>
            <person name="Cai J."/>
        </authorList>
    </citation>
    <scope>NUCLEOTIDE SEQUENCE</scope>
    <source>
        <strain evidence="1">B245-2</strain>
    </source>
</reference>
<dbReference type="AlphaFoldDB" id="A0AAW8TQC1"/>
<dbReference type="Proteomes" id="UP001255696">
    <property type="component" value="Unassembled WGS sequence"/>
</dbReference>
<dbReference type="EMBL" id="JARQBI010000024">
    <property type="protein sequence ID" value="MDT2797405.1"/>
    <property type="molecule type" value="Genomic_DNA"/>
</dbReference>